<feature type="coiled-coil region" evidence="5">
    <location>
        <begin position="479"/>
        <end position="506"/>
    </location>
</feature>
<feature type="compositionally biased region" description="Low complexity" evidence="6">
    <location>
        <begin position="983"/>
        <end position="992"/>
    </location>
</feature>
<keyword evidence="4 5" id="KW-0175">Coiled coil</keyword>
<evidence type="ECO:0000256" key="6">
    <source>
        <dbReference type="SAM" id="MobiDB-lite"/>
    </source>
</evidence>
<feature type="region of interest" description="Disordered" evidence="6">
    <location>
        <begin position="259"/>
        <end position="288"/>
    </location>
</feature>
<feature type="compositionally biased region" description="Low complexity" evidence="6">
    <location>
        <begin position="260"/>
        <end position="277"/>
    </location>
</feature>
<dbReference type="Pfam" id="PF05670">
    <property type="entry name" value="NFACT-R_1"/>
    <property type="match status" value="1"/>
</dbReference>
<dbReference type="Gene3D" id="2.30.310.10">
    <property type="entry name" value="ibrinogen binding protein from staphylococcus aureus domain"/>
    <property type="match status" value="1"/>
</dbReference>
<evidence type="ECO:0000256" key="1">
    <source>
        <dbReference type="ARBA" id="ARBA00004496"/>
    </source>
</evidence>
<feature type="domain" description="NFACT RNA-binding" evidence="7">
    <location>
        <begin position="524"/>
        <end position="635"/>
    </location>
</feature>
<evidence type="ECO:0000313" key="10">
    <source>
        <dbReference type="Proteomes" id="UP001485043"/>
    </source>
</evidence>
<feature type="compositionally biased region" description="Low complexity" evidence="6">
    <location>
        <begin position="874"/>
        <end position="884"/>
    </location>
</feature>
<proteinExistence type="inferred from homology"/>
<dbReference type="Pfam" id="PF05833">
    <property type="entry name" value="NFACT_N"/>
    <property type="match status" value="1"/>
</dbReference>
<evidence type="ECO:0000259" key="8">
    <source>
        <dbReference type="Pfam" id="PF11923"/>
    </source>
</evidence>
<dbReference type="Pfam" id="PF11923">
    <property type="entry name" value="NFACT-C"/>
    <property type="match status" value="1"/>
</dbReference>
<protein>
    <recommendedName>
        <fullName evidence="11">Nuclear export mediator factor NEMF</fullName>
    </recommendedName>
</protein>
<feature type="domain" description="NFACT protein C-terminal" evidence="8">
    <location>
        <begin position="1039"/>
        <end position="1130"/>
    </location>
</feature>
<comment type="subcellular location">
    <subcellularLocation>
        <location evidence="1">Cytoplasm</location>
    </subcellularLocation>
</comment>
<dbReference type="InterPro" id="IPR051608">
    <property type="entry name" value="RQC_Subunit_NEMF"/>
</dbReference>
<dbReference type="EMBL" id="JALJOV010000967">
    <property type="protein sequence ID" value="KAK9857575.1"/>
    <property type="molecule type" value="Genomic_DNA"/>
</dbReference>
<dbReference type="GO" id="GO:0072344">
    <property type="term" value="P:rescue of stalled ribosome"/>
    <property type="evidence" value="ECO:0007669"/>
    <property type="project" value="TreeGrafter"/>
</dbReference>
<evidence type="ECO:0000256" key="3">
    <source>
        <dbReference type="ARBA" id="ARBA00022490"/>
    </source>
</evidence>
<keyword evidence="10" id="KW-1185">Reference proteome</keyword>
<reference evidence="9 10" key="1">
    <citation type="journal article" date="2024" name="Nat. Commun.">
        <title>Phylogenomics reveals the evolutionary origins of lichenization in chlorophyte algae.</title>
        <authorList>
            <person name="Puginier C."/>
            <person name="Libourel C."/>
            <person name="Otte J."/>
            <person name="Skaloud P."/>
            <person name="Haon M."/>
            <person name="Grisel S."/>
            <person name="Petersen M."/>
            <person name="Berrin J.G."/>
            <person name="Delaux P.M."/>
            <person name="Dal Grande F."/>
            <person name="Keller J."/>
        </authorList>
    </citation>
    <scope>NUCLEOTIDE SEQUENCE [LARGE SCALE GENOMIC DNA]</scope>
    <source>
        <strain evidence="9 10">SAG 2523</strain>
    </source>
</reference>
<feature type="compositionally biased region" description="Polar residues" evidence="6">
    <location>
        <begin position="758"/>
        <end position="769"/>
    </location>
</feature>
<feature type="region of interest" description="Disordered" evidence="6">
    <location>
        <begin position="689"/>
        <end position="728"/>
    </location>
</feature>
<dbReference type="GO" id="GO:0005737">
    <property type="term" value="C:cytoplasm"/>
    <property type="evidence" value="ECO:0007669"/>
    <property type="project" value="UniProtKB-SubCell"/>
</dbReference>
<dbReference type="GO" id="GO:1990112">
    <property type="term" value="C:RQC complex"/>
    <property type="evidence" value="ECO:0007669"/>
    <property type="project" value="TreeGrafter"/>
</dbReference>
<gene>
    <name evidence="9" type="ORF">WJX84_011908</name>
</gene>
<comment type="similarity">
    <text evidence="2">Belongs to the NEMF family.</text>
</comment>
<evidence type="ECO:0000256" key="5">
    <source>
        <dbReference type="SAM" id="Coils"/>
    </source>
</evidence>
<dbReference type="AlphaFoldDB" id="A0AAW1SU51"/>
<evidence type="ECO:0000256" key="2">
    <source>
        <dbReference type="ARBA" id="ARBA00008318"/>
    </source>
</evidence>
<sequence>MTTADVSAEVACLRDTVCGMRVANIYDIDARVYLFKLSQSGEDGHKVFLLLESGLRFHTTQYLKERSSTPSNFSLKLRKHLRTRRLTEVRQLGLDRIVDFTFGSGDTAHHLLLELYSQGNVVLTDSKYEVLTLLRSHRDDDKGMALMPRHPYPIHTIRLRTPLDAAQLSAALSAADAKATVKGILAGILPYGPALSEHCILGAGLEPGHSPSHQPLSSAELEQLMASVRGWEAWLDHLKETPPKGYIAYKPGVSLPSPKTPGVAKGAASAAAPSATKGEGAEAESVKPEEPPVIFEAYDALILEQHKHRPVLEFATFDAALDEFHGKIEGQKATQARSQKERAAMSKLDKLKADQAQRADTLAANAMTAEEQAQLIEYNLDAVDGAINAVRAALAQGLDWKELERLIETETRAGNPVAGMVESLRLEVGRVTLLLSNDLDEEECDEEALARPATRVEVEIDLNAAANARNLYANRKANLVKQQKTLDANEKALKAAERRATQQMSKAKSTASVQQVRKQLWFEKFYWFISSENYLVASGRDAQQNELLVKRHLVIGDAYVHADLHGAPSTIVKNPTPDQPIPPLTLSEAGSAAVCRSNAWDSKIITSAWWVQADQVSKSAPSGEFLATGSFSIRGQKAFLPPARLVMGFGFLFRLDESSMAAHLGERGAKGADGDSSIADVEDLGLSDAGEAEGEDNAPLGSADDSGDEQAGTQADGPEGDAVGSSGQASGALEAFMDTAADPYSRQYQRYGLPVPNQRSASVLQSSAQEPGEAGEGHGSQERKQHRHLTAKQRKLAKKLGVQMGPEPSEEDLAAVAAAAAAQQPADKLSASDSEPRPTKAEAGNQALKGRGKARKARKAKDKYAEQDEEDRALALQLLGSAGQPKAKPDRKEARKQRQAQRKANQQDPERALNTTAPTPEELAAVGAGNPAPGTTFRRPKPTRKAGPANGAGLWDGQEAAAAQREAGPSGNHPAEAGQDRQASSGAAAGSGPVSDQAVLAARKALNAKGGTAQLAEGEGEAAEVPAEEGVELMTEDERQQASQLDTLTGAPLQKDILLHALPVCGPYSALQTCRFKLKLVPGSQKKGKAARQATELLTKNPLSSAREVELMKAVPEMEAINCFVGGVKLAMPGMQQRLKRFKKKR</sequence>
<feature type="compositionally biased region" description="Basic residues" evidence="6">
    <location>
        <begin position="850"/>
        <end position="861"/>
    </location>
</feature>
<dbReference type="GO" id="GO:0043023">
    <property type="term" value="F:ribosomal large subunit binding"/>
    <property type="evidence" value="ECO:0007669"/>
    <property type="project" value="TreeGrafter"/>
</dbReference>
<dbReference type="GO" id="GO:0000049">
    <property type="term" value="F:tRNA binding"/>
    <property type="evidence" value="ECO:0007669"/>
    <property type="project" value="TreeGrafter"/>
</dbReference>
<evidence type="ECO:0000313" key="9">
    <source>
        <dbReference type="EMBL" id="KAK9857575.1"/>
    </source>
</evidence>
<feature type="region of interest" description="Disordered" evidence="6">
    <location>
        <begin position="758"/>
        <end position="995"/>
    </location>
</feature>
<dbReference type="PANTHER" id="PTHR15239">
    <property type="entry name" value="NUCLEAR EXPORT MEDIATOR FACTOR NEMF"/>
    <property type="match status" value="1"/>
</dbReference>
<dbReference type="InterPro" id="IPR008532">
    <property type="entry name" value="NFACT_RNA-bd"/>
</dbReference>
<evidence type="ECO:0000259" key="7">
    <source>
        <dbReference type="Pfam" id="PF05670"/>
    </source>
</evidence>
<dbReference type="Proteomes" id="UP001485043">
    <property type="component" value="Unassembled WGS sequence"/>
</dbReference>
<evidence type="ECO:0000256" key="4">
    <source>
        <dbReference type="ARBA" id="ARBA00023054"/>
    </source>
</evidence>
<feature type="compositionally biased region" description="Low complexity" evidence="6">
    <location>
        <begin position="957"/>
        <end position="968"/>
    </location>
</feature>
<accession>A0AAW1SU51</accession>
<dbReference type="GO" id="GO:1990116">
    <property type="term" value="P:ribosome-associated ubiquitin-dependent protein catabolic process"/>
    <property type="evidence" value="ECO:0007669"/>
    <property type="project" value="TreeGrafter"/>
</dbReference>
<dbReference type="FunFam" id="2.30.310.10:FF:000002">
    <property type="entry name" value="nuclear export mediator factor Nemf"/>
    <property type="match status" value="1"/>
</dbReference>
<organism evidence="9 10">
    <name type="scientific">Apatococcus fuscideae</name>
    <dbReference type="NCBI Taxonomy" id="2026836"/>
    <lineage>
        <taxon>Eukaryota</taxon>
        <taxon>Viridiplantae</taxon>
        <taxon>Chlorophyta</taxon>
        <taxon>core chlorophytes</taxon>
        <taxon>Trebouxiophyceae</taxon>
        <taxon>Chlorellales</taxon>
        <taxon>Chlorellaceae</taxon>
        <taxon>Apatococcus</taxon>
    </lineage>
</organism>
<comment type="caution">
    <text evidence="9">The sequence shown here is derived from an EMBL/GenBank/DDBJ whole genome shotgun (WGS) entry which is preliminary data.</text>
</comment>
<feature type="compositionally biased region" description="Basic residues" evidence="6">
    <location>
        <begin position="784"/>
        <end position="798"/>
    </location>
</feature>
<dbReference type="InterPro" id="IPR021846">
    <property type="entry name" value="NFACT-C"/>
</dbReference>
<dbReference type="PANTHER" id="PTHR15239:SF6">
    <property type="entry name" value="RIBOSOME QUALITY CONTROL COMPLEX SUBUNIT NEMF"/>
    <property type="match status" value="1"/>
</dbReference>
<evidence type="ECO:0008006" key="11">
    <source>
        <dbReference type="Google" id="ProtNLM"/>
    </source>
</evidence>
<keyword evidence="3" id="KW-0963">Cytoplasm</keyword>
<feature type="compositionally biased region" description="Low complexity" evidence="6">
    <location>
        <begin position="814"/>
        <end position="826"/>
    </location>
</feature>
<name>A0AAW1SU51_9CHLO</name>